<reference evidence="1" key="1">
    <citation type="submission" date="2021-06" db="EMBL/GenBank/DDBJ databases">
        <title>Parelaphostrongylus tenuis whole genome reference sequence.</title>
        <authorList>
            <person name="Garwood T.J."/>
            <person name="Larsen P.A."/>
            <person name="Fountain-Jones N.M."/>
            <person name="Garbe J.R."/>
            <person name="Macchietto M.G."/>
            <person name="Kania S.A."/>
            <person name="Gerhold R.W."/>
            <person name="Richards J.E."/>
            <person name="Wolf T.M."/>
        </authorList>
    </citation>
    <scope>NUCLEOTIDE SEQUENCE</scope>
    <source>
        <strain evidence="1">MNPRO001-30</strain>
        <tissue evidence="1">Meninges</tissue>
    </source>
</reference>
<organism evidence="1 2">
    <name type="scientific">Parelaphostrongylus tenuis</name>
    <name type="common">Meningeal worm</name>
    <dbReference type="NCBI Taxonomy" id="148309"/>
    <lineage>
        <taxon>Eukaryota</taxon>
        <taxon>Metazoa</taxon>
        <taxon>Ecdysozoa</taxon>
        <taxon>Nematoda</taxon>
        <taxon>Chromadorea</taxon>
        <taxon>Rhabditida</taxon>
        <taxon>Rhabditina</taxon>
        <taxon>Rhabditomorpha</taxon>
        <taxon>Strongyloidea</taxon>
        <taxon>Metastrongylidae</taxon>
        <taxon>Parelaphostrongylus</taxon>
    </lineage>
</organism>
<comment type="caution">
    <text evidence="1">The sequence shown here is derived from an EMBL/GenBank/DDBJ whole genome shotgun (WGS) entry which is preliminary data.</text>
</comment>
<protein>
    <submittedName>
        <fullName evidence="1">Uncharacterized protein</fullName>
    </submittedName>
</protein>
<name>A0AAD5MVT1_PARTN</name>
<dbReference type="Proteomes" id="UP001196413">
    <property type="component" value="Unassembled WGS sequence"/>
</dbReference>
<gene>
    <name evidence="1" type="ORF">KIN20_012010</name>
</gene>
<dbReference type="EMBL" id="JAHQIW010002280">
    <property type="protein sequence ID" value="KAJ1354916.1"/>
    <property type="molecule type" value="Genomic_DNA"/>
</dbReference>
<keyword evidence="2" id="KW-1185">Reference proteome</keyword>
<evidence type="ECO:0000313" key="1">
    <source>
        <dbReference type="EMBL" id="KAJ1354916.1"/>
    </source>
</evidence>
<proteinExistence type="predicted"/>
<accession>A0AAD5MVT1</accession>
<evidence type="ECO:0000313" key="2">
    <source>
        <dbReference type="Proteomes" id="UP001196413"/>
    </source>
</evidence>
<sequence>MDAFTQVLIQQQKFRKVKLIADLEELSIGKDSEVLSSMISALLLPSYKPPGRLDLFGSTMEQSRLPYFSFRLFMSS</sequence>
<dbReference type="AlphaFoldDB" id="A0AAD5MVT1"/>